<dbReference type="GeneID" id="26634595"/>
<proteinExistence type="predicted"/>
<name>A0A0K2QRE3_9CAUD</name>
<dbReference type="Proteomes" id="UP000202583">
    <property type="component" value="Segment"/>
</dbReference>
<reference evidence="2 3" key="1">
    <citation type="submission" date="2015-07" db="EMBL/GenBank/DDBJ databases">
        <title>Two Asian jumbo phage RSL2 and RSF1 infecting the phytopathogen Ralstonia solanacearum share common features related to the phi-KZ-like phages.</title>
        <authorList>
            <person name="Kawasaki T."/>
            <person name="Fujie M."/>
            <person name="Chatchawankanphanich O."/>
            <person name="Ogata H."/>
            <person name="Yamada T."/>
        </authorList>
    </citation>
    <scope>NUCLEOTIDE SEQUENCE [LARGE SCALE GENOMIC DNA]</scope>
    <source>
        <strain evidence="2 3">RSF1</strain>
    </source>
</reference>
<evidence type="ECO:0000313" key="3">
    <source>
        <dbReference type="Proteomes" id="UP000202583"/>
    </source>
</evidence>
<dbReference type="OrthoDB" id="41104at10239"/>
<sequence>MKQAEKSDMHPNGLTSHNRHGDQKSMNNTARVA</sequence>
<dbReference type="EMBL" id="AP014927">
    <property type="protein sequence ID" value="BAS04926.2"/>
    <property type="molecule type" value="Genomic_DNA"/>
</dbReference>
<protein>
    <submittedName>
        <fullName evidence="2">Uncharacterized protein</fullName>
    </submittedName>
</protein>
<evidence type="ECO:0000313" key="2">
    <source>
        <dbReference type="EMBL" id="BAS04926.2"/>
    </source>
</evidence>
<accession>A0A0K2QRE3</accession>
<evidence type="ECO:0000256" key="1">
    <source>
        <dbReference type="SAM" id="MobiDB-lite"/>
    </source>
</evidence>
<dbReference type="RefSeq" id="YP_009207938.2">
    <property type="nucleotide sequence ID" value="NC_028899.1"/>
</dbReference>
<feature type="region of interest" description="Disordered" evidence="1">
    <location>
        <begin position="1"/>
        <end position="33"/>
    </location>
</feature>
<feature type="compositionally biased region" description="Polar residues" evidence="1">
    <location>
        <begin position="24"/>
        <end position="33"/>
    </location>
</feature>
<keyword evidence="3" id="KW-1185">Reference proteome</keyword>
<dbReference type="KEGG" id="vg:26634595"/>
<organism evidence="2 3">
    <name type="scientific">Ralstonia phage RSF1</name>
    <dbReference type="NCBI Taxonomy" id="1689679"/>
    <lineage>
        <taxon>Viruses</taxon>
        <taxon>Duplodnaviria</taxon>
        <taxon>Heunggongvirae</taxon>
        <taxon>Uroviricota</taxon>
        <taxon>Caudoviricetes</taxon>
        <taxon>Chimalliviridae</taxon>
        <taxon>Chiangmaivirus</taxon>
        <taxon>Chiangmaivirus RSF1</taxon>
    </lineage>
</organism>